<dbReference type="Proteomes" id="UP000035740">
    <property type="component" value="Unassembled WGS sequence"/>
</dbReference>
<evidence type="ECO:0000313" key="3">
    <source>
        <dbReference type="Proteomes" id="UP000035740"/>
    </source>
</evidence>
<evidence type="ECO:0000313" key="2">
    <source>
        <dbReference type="EMBL" id="KMS96054.1"/>
    </source>
</evidence>
<evidence type="ECO:0000256" key="1">
    <source>
        <dbReference type="SAM" id="MobiDB-lite"/>
    </source>
</evidence>
<feature type="compositionally biased region" description="Basic and acidic residues" evidence="1">
    <location>
        <begin position="43"/>
        <end position="53"/>
    </location>
</feature>
<dbReference type="AlphaFoldDB" id="A0A0J8B4F2"/>
<dbReference type="EMBL" id="KQ090413">
    <property type="protein sequence ID" value="KMS96054.1"/>
    <property type="molecule type" value="Genomic_DNA"/>
</dbReference>
<proteinExistence type="predicted"/>
<gene>
    <name evidence="2" type="ORF">BVRB_002540</name>
</gene>
<name>A0A0J8B4F2_BETVV</name>
<dbReference type="Gramene" id="KMS96054">
    <property type="protein sequence ID" value="KMS96054"/>
    <property type="gene ID" value="BVRB_002540"/>
</dbReference>
<accession>A0A0J8B4F2</accession>
<feature type="compositionally biased region" description="Acidic residues" evidence="1">
    <location>
        <begin position="9"/>
        <end position="21"/>
    </location>
</feature>
<protein>
    <submittedName>
        <fullName evidence="2">Uncharacterized protein</fullName>
    </submittedName>
</protein>
<organism evidence="2 3">
    <name type="scientific">Beta vulgaris subsp. vulgaris</name>
    <name type="common">Beet</name>
    <dbReference type="NCBI Taxonomy" id="3555"/>
    <lineage>
        <taxon>Eukaryota</taxon>
        <taxon>Viridiplantae</taxon>
        <taxon>Streptophyta</taxon>
        <taxon>Embryophyta</taxon>
        <taxon>Tracheophyta</taxon>
        <taxon>Spermatophyta</taxon>
        <taxon>Magnoliopsida</taxon>
        <taxon>eudicotyledons</taxon>
        <taxon>Gunneridae</taxon>
        <taxon>Pentapetalae</taxon>
        <taxon>Caryophyllales</taxon>
        <taxon>Chenopodiaceae</taxon>
        <taxon>Betoideae</taxon>
        <taxon>Beta</taxon>
    </lineage>
</organism>
<reference evidence="2 3" key="1">
    <citation type="journal article" date="2014" name="Nature">
        <title>The genome of the recently domesticated crop plant sugar beet (Beta vulgaris).</title>
        <authorList>
            <person name="Dohm J.C."/>
            <person name="Minoche A.E."/>
            <person name="Holtgrawe D."/>
            <person name="Capella-Gutierrez S."/>
            <person name="Zakrzewski F."/>
            <person name="Tafer H."/>
            <person name="Rupp O."/>
            <person name="Sorensen T.R."/>
            <person name="Stracke R."/>
            <person name="Reinhardt R."/>
            <person name="Goesmann A."/>
            <person name="Kraft T."/>
            <person name="Schulz B."/>
            <person name="Stadler P.F."/>
            <person name="Schmidt T."/>
            <person name="Gabaldon T."/>
            <person name="Lehrach H."/>
            <person name="Weisshaar B."/>
            <person name="Himmelbauer H."/>
        </authorList>
    </citation>
    <scope>NUCLEOTIDE SEQUENCE [LARGE SCALE GENOMIC DNA]</scope>
    <source>
        <tissue evidence="2">Taproot</tissue>
    </source>
</reference>
<sequence length="89" mass="10383">MAEKITSEIYEESEVVPDSDITENATNEPCNTEEEEELVVPDTPDREVSRSEPENDEFPLPPPEEIYENLRIYFPAIKLEHCQPSREFR</sequence>
<keyword evidence="3" id="KW-1185">Reference proteome</keyword>
<feature type="region of interest" description="Disordered" evidence="1">
    <location>
        <begin position="1"/>
        <end position="63"/>
    </location>
</feature>